<dbReference type="InterPro" id="IPR055754">
    <property type="entry name" value="DUF7330"/>
</dbReference>
<gene>
    <name evidence="3" type="ORF">BDN70DRAFT_690433</name>
</gene>
<feature type="compositionally biased region" description="Basic residues" evidence="1">
    <location>
        <begin position="589"/>
        <end position="602"/>
    </location>
</feature>
<proteinExistence type="predicted"/>
<feature type="region of interest" description="Disordered" evidence="1">
    <location>
        <begin position="247"/>
        <end position="297"/>
    </location>
</feature>
<feature type="compositionally biased region" description="Pro residues" evidence="1">
    <location>
        <begin position="463"/>
        <end position="473"/>
    </location>
</feature>
<organism evidence="3 4">
    <name type="scientific">Pholiota conissans</name>
    <dbReference type="NCBI Taxonomy" id="109636"/>
    <lineage>
        <taxon>Eukaryota</taxon>
        <taxon>Fungi</taxon>
        <taxon>Dikarya</taxon>
        <taxon>Basidiomycota</taxon>
        <taxon>Agaricomycotina</taxon>
        <taxon>Agaricomycetes</taxon>
        <taxon>Agaricomycetidae</taxon>
        <taxon>Agaricales</taxon>
        <taxon>Agaricineae</taxon>
        <taxon>Strophariaceae</taxon>
        <taxon>Pholiota</taxon>
    </lineage>
</organism>
<dbReference type="EMBL" id="MU155212">
    <property type="protein sequence ID" value="KAF9479484.1"/>
    <property type="molecule type" value="Genomic_DNA"/>
</dbReference>
<evidence type="ECO:0000313" key="4">
    <source>
        <dbReference type="Proteomes" id="UP000807469"/>
    </source>
</evidence>
<feature type="compositionally biased region" description="Low complexity" evidence="1">
    <location>
        <begin position="275"/>
        <end position="294"/>
    </location>
</feature>
<feature type="region of interest" description="Disordered" evidence="1">
    <location>
        <begin position="544"/>
        <end position="566"/>
    </location>
</feature>
<feature type="compositionally biased region" description="Basic and acidic residues" evidence="1">
    <location>
        <begin position="494"/>
        <end position="510"/>
    </location>
</feature>
<reference evidence="3" key="1">
    <citation type="submission" date="2020-11" db="EMBL/GenBank/DDBJ databases">
        <authorList>
            <consortium name="DOE Joint Genome Institute"/>
            <person name="Ahrendt S."/>
            <person name="Riley R."/>
            <person name="Andreopoulos W."/>
            <person name="Labutti K."/>
            <person name="Pangilinan J."/>
            <person name="Ruiz-Duenas F.J."/>
            <person name="Barrasa J.M."/>
            <person name="Sanchez-Garcia M."/>
            <person name="Camarero S."/>
            <person name="Miyauchi S."/>
            <person name="Serrano A."/>
            <person name="Linde D."/>
            <person name="Babiker R."/>
            <person name="Drula E."/>
            <person name="Ayuso-Fernandez I."/>
            <person name="Pacheco R."/>
            <person name="Padilla G."/>
            <person name="Ferreira P."/>
            <person name="Barriuso J."/>
            <person name="Kellner H."/>
            <person name="Castanera R."/>
            <person name="Alfaro M."/>
            <person name="Ramirez L."/>
            <person name="Pisabarro A.G."/>
            <person name="Kuo A."/>
            <person name="Tritt A."/>
            <person name="Lipzen A."/>
            <person name="He G."/>
            <person name="Yan M."/>
            <person name="Ng V."/>
            <person name="Cullen D."/>
            <person name="Martin F."/>
            <person name="Rosso M.-N."/>
            <person name="Henrissat B."/>
            <person name="Hibbett D."/>
            <person name="Martinez A.T."/>
            <person name="Grigoriev I.V."/>
        </authorList>
    </citation>
    <scope>NUCLEOTIDE SEQUENCE</scope>
    <source>
        <strain evidence="3">CIRM-BRFM 674</strain>
    </source>
</reference>
<keyword evidence="4" id="KW-1185">Reference proteome</keyword>
<feature type="region of interest" description="Disordered" evidence="1">
    <location>
        <begin position="400"/>
        <end position="430"/>
    </location>
</feature>
<feature type="compositionally biased region" description="Polar residues" evidence="1">
    <location>
        <begin position="191"/>
        <end position="210"/>
    </location>
</feature>
<feature type="domain" description="DUF7330" evidence="2">
    <location>
        <begin position="322"/>
        <end position="405"/>
    </location>
</feature>
<comment type="caution">
    <text evidence="3">The sequence shown here is derived from an EMBL/GenBank/DDBJ whole genome shotgun (WGS) entry which is preliminary data.</text>
</comment>
<evidence type="ECO:0000313" key="3">
    <source>
        <dbReference type="EMBL" id="KAF9479484.1"/>
    </source>
</evidence>
<dbReference type="Pfam" id="PF24016">
    <property type="entry name" value="DUF7330"/>
    <property type="match status" value="1"/>
</dbReference>
<dbReference type="Proteomes" id="UP000807469">
    <property type="component" value="Unassembled WGS sequence"/>
</dbReference>
<name>A0A9P6D0L2_9AGAR</name>
<accession>A0A9P6D0L2</accession>
<feature type="region of interest" description="Disordered" evidence="1">
    <location>
        <begin position="442"/>
        <end position="480"/>
    </location>
</feature>
<evidence type="ECO:0000259" key="2">
    <source>
        <dbReference type="Pfam" id="PF24016"/>
    </source>
</evidence>
<dbReference type="OrthoDB" id="2593559at2759"/>
<feature type="region of interest" description="Disordered" evidence="1">
    <location>
        <begin position="183"/>
        <end position="210"/>
    </location>
</feature>
<feature type="region of interest" description="Disordered" evidence="1">
    <location>
        <begin position="582"/>
        <end position="602"/>
    </location>
</feature>
<evidence type="ECO:0000256" key="1">
    <source>
        <dbReference type="SAM" id="MobiDB-lite"/>
    </source>
</evidence>
<feature type="compositionally biased region" description="Polar residues" evidence="1">
    <location>
        <begin position="116"/>
        <end position="146"/>
    </location>
</feature>
<feature type="region of interest" description="Disordered" evidence="1">
    <location>
        <begin position="494"/>
        <end position="530"/>
    </location>
</feature>
<feature type="region of interest" description="Disordered" evidence="1">
    <location>
        <begin position="1"/>
        <end position="146"/>
    </location>
</feature>
<protein>
    <recommendedName>
        <fullName evidence="2">DUF7330 domain-containing protein</fullName>
    </recommendedName>
</protein>
<dbReference type="AlphaFoldDB" id="A0A9P6D0L2"/>
<sequence length="602" mass="65309">MQYPAALRNTQPLHVANRGGSTSVETLTGPAPPRYTSQRNEGVSGIPAKRGDAQNDNGDEDDDEGSSPSLSMHSFLEDDSYEEALLSAHSVEDLGRPRVKRREETDNSTAEHAYPTDSSVTTLTPPPSDTQDQHSMVNSTSGTISASGLYSHESQTIRYAKHYSMPTNPSASVPVLARSSEISPSPAMYRQTHSSQPTGIGQMTYRQPKTSPEVYRDANDDILSDDTTHTDSANRSQPLAMGSTATFLPEDANSQPPQFRSRAELSSSGSRHRQQSSTATQKSTTSTIIASQASPGRATNYVSLARKSTIKKSGFFRHASVPSSITGKFTIDPSLHISPALLKALETPSTLVSDVFPGMRTKGAQTKTRTQNLHLEVENGGIDVDIHLIPPPREYMKRRMTVSSASAPESRPLTRASTVTAPPPVKPPFMSEESYARSGWANLTKRPSPLGRHSLDANTYTKPPSPPPPPPAPVKKYVPAGPLPTLLDLRLKEVKNGKSRKDSNPKKGKEFGLIAPRPESPTAFPPSRIHSGYHSLHALSARKLRHPTPGPKLQVQKAIHAPTTPTSGSTLLTLAVALPAHSTPPAHFPRPRYCQHQRREHR</sequence>
<feature type="compositionally biased region" description="Basic and acidic residues" evidence="1">
    <location>
        <begin position="90"/>
        <end position="105"/>
    </location>
</feature>